<dbReference type="AlphaFoldDB" id="A0A160TH22"/>
<reference evidence="4" key="1">
    <citation type="submission" date="2015-10" db="EMBL/GenBank/DDBJ databases">
        <authorList>
            <person name="Gilbert D.G."/>
        </authorList>
    </citation>
    <scope>NUCLEOTIDE SEQUENCE</scope>
</reference>
<dbReference type="InterPro" id="IPR031917">
    <property type="entry name" value="Pilus_assem_C"/>
</dbReference>
<dbReference type="Pfam" id="PF16967">
    <property type="entry name" value="TcfC"/>
    <property type="match status" value="1"/>
</dbReference>
<proteinExistence type="predicted"/>
<feature type="domain" description="Pilus assembly protein C-terminal" evidence="2">
    <location>
        <begin position="738"/>
        <end position="829"/>
    </location>
</feature>
<evidence type="ECO:0000313" key="4">
    <source>
        <dbReference type="EMBL" id="CUS43533.1"/>
    </source>
</evidence>
<feature type="domain" description="Pilus assembly protein E-set like" evidence="3">
    <location>
        <begin position="269"/>
        <end position="334"/>
    </location>
</feature>
<evidence type="ECO:0000259" key="3">
    <source>
        <dbReference type="Pfam" id="PF16967"/>
    </source>
</evidence>
<sequence length="831" mass="87363">MRSPATICFLLGTVASLAALPRPAAAAADRGSGAPVVTAGMPSDFADLSQSRNLVADIYFGGRRIGQFEIEADPARVHILHPDQVAAAIPDVADPAAMIRALSGDLDPHARLVCLDAAAACERPTPEAAAIVFDQQHFRIDLYLNPKLLLARPVSADRFLEPDGRNVSLVDTIGAAIAGGSGQQAVYNFRNRAVLAAGNGRLISEMSVSSGRGLDVDTLAGQLDRPDLRYVGGLFYTPGADLVGRRRILGVGIGSQFDTRADRLQLTGSPLIVFLGQRSRVDLYSEGKLMSSHSFEAGNQTLDTSNLPDGSYPIDIRIQEASGATRTEHRFFTKSAAIAPIGRIIFFANAGMLALDRQDRWVSVAHTPLLSAGIAGRLGTHFAWDGVVMATDHKALTEVGLTYLSPIVQTRVALLGSSSGDVGEGVQIGSTTGGALSYNLDFRHVHSGDGAALIPFDDYVDSLSSPFDIAAARVQASSPSFTQIVGNLSYHLAGAQVGMTGYYRHDQGRAASYAVGPVVRWPILHHDRLQMTFDGSYAETNQGHSIAFGLQLQIFGGRSTLTARAGAQTGIGSDNRAVGDIEEVAATIQRDNVLGGELAGAAVVQHSADGTVLQASADQRGPMGYASASLVQRFAGSGNATQYAMTLQTSIAAGLGGGHDVLRVGTHDQNDSVITVGIHGSARDTRFQVMVDDAARGQIRPGEHLTLAVTPYRRYRVRILPVGGDLVAFDAQTRSVDVYPGTVAGLEWKANTVLAMFGHLVRADGSPVADADITTDGAVAATDHRGYFQLQASGDAEITARGADGQACRAKLGAARSTNGYTALGDVKCIS</sequence>
<organism evidence="4">
    <name type="scientific">hydrothermal vent metagenome</name>
    <dbReference type="NCBI Taxonomy" id="652676"/>
    <lineage>
        <taxon>unclassified sequences</taxon>
        <taxon>metagenomes</taxon>
        <taxon>ecological metagenomes</taxon>
    </lineage>
</organism>
<evidence type="ECO:0000259" key="2">
    <source>
        <dbReference type="Pfam" id="PF15976"/>
    </source>
</evidence>
<dbReference type="InterPro" id="IPR032636">
    <property type="entry name" value="Pilus_assem_E-set-like_dom"/>
</dbReference>
<dbReference type="EMBL" id="CZQE01000065">
    <property type="protein sequence ID" value="CUS43533.1"/>
    <property type="molecule type" value="Genomic_DNA"/>
</dbReference>
<accession>A0A160TH22</accession>
<protein>
    <submittedName>
        <fullName evidence="4">Alpha-fimbriae usher protein</fullName>
    </submittedName>
</protein>
<evidence type="ECO:0000256" key="1">
    <source>
        <dbReference type="ARBA" id="ARBA00022729"/>
    </source>
</evidence>
<gene>
    <name evidence="4" type="ORF">MGWOODY_Smn753</name>
</gene>
<dbReference type="Pfam" id="PF15976">
    <property type="entry name" value="CooC_C"/>
    <property type="match status" value="1"/>
</dbReference>
<keyword evidence="1" id="KW-0732">Signal</keyword>
<name>A0A160TH22_9ZZZZ</name>